<dbReference type="GO" id="GO:0005524">
    <property type="term" value="F:ATP binding"/>
    <property type="evidence" value="ECO:0007669"/>
    <property type="project" value="InterPro"/>
</dbReference>
<dbReference type="InterPro" id="IPR027417">
    <property type="entry name" value="P-loop_NTPase"/>
</dbReference>
<dbReference type="GO" id="GO:0015446">
    <property type="term" value="F:ATPase-coupled arsenite transmembrane transporter activity"/>
    <property type="evidence" value="ECO:0007669"/>
    <property type="project" value="InterPro"/>
</dbReference>
<feature type="domain" description="AAA+ ATPase" evidence="2">
    <location>
        <begin position="331"/>
        <end position="530"/>
    </location>
</feature>
<dbReference type="InterPro" id="IPR003593">
    <property type="entry name" value="AAA+_ATPase"/>
</dbReference>
<comment type="similarity">
    <text evidence="1">Belongs to the arsA ATPase family.</text>
</comment>
<dbReference type="NCBIfam" id="TIGR04291">
    <property type="entry name" value="arsen_driv_ArsA"/>
    <property type="match status" value="1"/>
</dbReference>
<dbReference type="AlphaFoldDB" id="A0A5D4T0J5"/>
<dbReference type="OrthoDB" id="9780677at2"/>
<accession>A0A5D4T0J5</accession>
<gene>
    <name evidence="3" type="primary">arsA</name>
    <name evidence="3" type="ORF">FZC76_07280</name>
</gene>
<evidence type="ECO:0000313" key="3">
    <source>
        <dbReference type="EMBL" id="TYS68739.1"/>
    </source>
</evidence>
<sequence length="580" mass="64250">MLPTFQPKTMVETPYLFFTGKGGVGKTSTACATSIALAEEGKRVLIVSTDPASNLQDVFQTELTNDISEVPGVEGLFACNLDPEEAARDYRESVMGPYKGKLPESVLATMEEQLSGACTVEIAAFDQFSTLLTQKEVTRQYDVIVFDTAPTGHTLRLLSLPTAWNNFLEESTHGASCLGPLSGLGAKKELYEQTVQALSDPSQTQLLLVTRPDESPIIEAARASEELREIGLRNQQLIVNGLMEKPSMTDEVSLAFYDKQQKAMEVAVNTFDNISMTYLPYVSYSLTGISPLKAWLNSEKIQVEESSQVNLEILTELADFNSVVEDVVRNNLRVVFTMGKGGVGKTTLAAKLAMKLAEKDMKVHLTTTDPAAHLEHALKDKTRKEHLTISKVDPKAEVESYKKHVLEQAGEDLSEEQLAYLEEDLNSPCTEEIAVFQKFAKIVGQADEEVVIIDTAPTGHTLLLLDAAQSYQKELLRSTGEVPKEVQNLLPRLRNAEETAVLIVTLPEATPVLEAERLHADLERAFITPRWWIINQSFANTDTTDQVLSGRGKHELPWIQRVKSTKEKCAILPWEKENLL</sequence>
<comment type="caution">
    <text evidence="3">The sequence shown here is derived from an EMBL/GenBank/DDBJ whole genome shotgun (WGS) entry which is preliminary data.</text>
</comment>
<dbReference type="SUPFAM" id="SSF52540">
    <property type="entry name" value="P-loop containing nucleoside triphosphate hydrolases"/>
    <property type="match status" value="2"/>
</dbReference>
<dbReference type="EMBL" id="VTEV01000003">
    <property type="protein sequence ID" value="TYS68739.1"/>
    <property type="molecule type" value="Genomic_DNA"/>
</dbReference>
<dbReference type="InterPro" id="IPR016300">
    <property type="entry name" value="ATPase_ArsA/GET3"/>
</dbReference>
<dbReference type="GO" id="GO:0016887">
    <property type="term" value="F:ATP hydrolysis activity"/>
    <property type="evidence" value="ECO:0007669"/>
    <property type="project" value="InterPro"/>
</dbReference>
<dbReference type="InterPro" id="IPR025723">
    <property type="entry name" value="ArsA/GET3_ATPase-like"/>
</dbReference>
<evidence type="ECO:0000313" key="4">
    <source>
        <dbReference type="Proteomes" id="UP000322524"/>
    </source>
</evidence>
<feature type="domain" description="AAA+ ATPase" evidence="2">
    <location>
        <begin position="12"/>
        <end position="231"/>
    </location>
</feature>
<dbReference type="PANTHER" id="PTHR10803">
    <property type="entry name" value="ARSENICAL PUMP-DRIVING ATPASE ARSENITE-TRANSLOCATING ATPASE"/>
    <property type="match status" value="1"/>
</dbReference>
<reference evidence="3 4" key="1">
    <citation type="submission" date="2019-08" db="EMBL/GenBank/DDBJ databases">
        <title>Bacillus genomes from the desert of Cuatro Cienegas, Coahuila.</title>
        <authorList>
            <person name="Olmedo-Alvarez G."/>
        </authorList>
    </citation>
    <scope>NUCLEOTIDE SEQUENCE [LARGE SCALE GENOMIC DNA]</scope>
    <source>
        <strain evidence="3 4">CH28_1T</strain>
    </source>
</reference>
<dbReference type="STRING" id="79883.GCA_001636495_01982"/>
<dbReference type="Pfam" id="PF02374">
    <property type="entry name" value="ArsA_ATPase"/>
    <property type="match status" value="2"/>
</dbReference>
<dbReference type="PANTHER" id="PTHR10803:SF3">
    <property type="entry name" value="ATPASE GET3"/>
    <property type="match status" value="1"/>
</dbReference>
<organism evidence="3 4">
    <name type="scientific">Sutcliffiella horikoshii</name>
    <dbReference type="NCBI Taxonomy" id="79883"/>
    <lineage>
        <taxon>Bacteria</taxon>
        <taxon>Bacillati</taxon>
        <taxon>Bacillota</taxon>
        <taxon>Bacilli</taxon>
        <taxon>Bacillales</taxon>
        <taxon>Bacillaceae</taxon>
        <taxon>Sutcliffiella</taxon>
    </lineage>
</organism>
<dbReference type="InterPro" id="IPR027541">
    <property type="entry name" value="Ars_ATPase"/>
</dbReference>
<evidence type="ECO:0000256" key="1">
    <source>
        <dbReference type="ARBA" id="ARBA00011040"/>
    </source>
</evidence>
<dbReference type="Proteomes" id="UP000322524">
    <property type="component" value="Unassembled WGS sequence"/>
</dbReference>
<proteinExistence type="inferred from homology"/>
<evidence type="ECO:0000259" key="2">
    <source>
        <dbReference type="SMART" id="SM00382"/>
    </source>
</evidence>
<dbReference type="NCBIfam" id="TIGR00345">
    <property type="entry name" value="GET3_arsA_TRC40"/>
    <property type="match status" value="1"/>
</dbReference>
<dbReference type="Gene3D" id="3.40.50.300">
    <property type="entry name" value="P-loop containing nucleotide triphosphate hydrolases"/>
    <property type="match status" value="2"/>
</dbReference>
<dbReference type="SMART" id="SM00382">
    <property type="entry name" value="AAA"/>
    <property type="match status" value="2"/>
</dbReference>
<protein>
    <submittedName>
        <fullName evidence="3">Arsenical pump-driving ATPase</fullName>
    </submittedName>
</protein>
<dbReference type="RefSeq" id="WP_148987603.1">
    <property type="nucleotide sequence ID" value="NZ_VTEV01000003.1"/>
</dbReference>
<dbReference type="CDD" id="cd02035">
    <property type="entry name" value="ArsA"/>
    <property type="match status" value="2"/>
</dbReference>
<name>A0A5D4T0J5_9BACI</name>
<dbReference type="PIRSF" id="PIRSF001327">
    <property type="entry name" value="Arsenical_pump-driving_ATPase"/>
    <property type="match status" value="1"/>
</dbReference>